<organism evidence="1 2">
    <name type="scientific">Litorimonas cladophorae</name>
    <dbReference type="NCBI Taxonomy" id="1220491"/>
    <lineage>
        <taxon>Bacteria</taxon>
        <taxon>Pseudomonadati</taxon>
        <taxon>Pseudomonadota</taxon>
        <taxon>Alphaproteobacteria</taxon>
        <taxon>Maricaulales</taxon>
        <taxon>Robiginitomaculaceae</taxon>
    </lineage>
</organism>
<evidence type="ECO:0008006" key="3">
    <source>
        <dbReference type="Google" id="ProtNLM"/>
    </source>
</evidence>
<protein>
    <recommendedName>
        <fullName evidence="3">Tetratricopeptide repeat protein</fullName>
    </recommendedName>
</protein>
<comment type="caution">
    <text evidence="1">The sequence shown here is derived from an EMBL/GenBank/DDBJ whole genome shotgun (WGS) entry which is preliminary data.</text>
</comment>
<dbReference type="SUPFAM" id="SSF48452">
    <property type="entry name" value="TPR-like"/>
    <property type="match status" value="2"/>
</dbReference>
<proteinExistence type="predicted"/>
<evidence type="ECO:0000313" key="1">
    <source>
        <dbReference type="EMBL" id="GGX55884.1"/>
    </source>
</evidence>
<keyword evidence="2" id="KW-1185">Reference proteome</keyword>
<dbReference type="Gene3D" id="1.25.40.10">
    <property type="entry name" value="Tetratricopeptide repeat domain"/>
    <property type="match status" value="1"/>
</dbReference>
<evidence type="ECO:0000313" key="2">
    <source>
        <dbReference type="Proteomes" id="UP000600865"/>
    </source>
</evidence>
<reference evidence="1 2" key="1">
    <citation type="journal article" date="2014" name="Int. J. Syst. Evol. Microbiol.">
        <title>Complete genome sequence of Corynebacterium casei LMG S-19264T (=DSM 44701T), isolated from a smear-ripened cheese.</title>
        <authorList>
            <consortium name="US DOE Joint Genome Institute (JGI-PGF)"/>
            <person name="Walter F."/>
            <person name="Albersmeier A."/>
            <person name="Kalinowski J."/>
            <person name="Ruckert C."/>
        </authorList>
    </citation>
    <scope>NUCLEOTIDE SEQUENCE [LARGE SCALE GENOMIC DNA]</scope>
    <source>
        <strain evidence="1 2">KCTC 23968</strain>
    </source>
</reference>
<dbReference type="AlphaFoldDB" id="A0A918K9F0"/>
<sequence length="504" mass="56961">MIMTCQITKTSLRTRAASLLGASLLAVATLGVSTVALSGVAMAQETPEEGRQFSAKAGEKVNEALTLANSNQNQAAVSILQGIISDPSLNAYEKSTIYQMLGQYSYQLDRAVEAQQYFENAINAGGLLPDEVGNIKVVIAQLMIGNGQYREGATRLENYLNSGGQQKPQYIDLLVNAWVQAEDYRRALPWAEKWFNTANPKERKHFDLLNFLFNNLGMQGRQADIVKQMINRWPEDKTLWDAWASMLANGGREQEAFEVTKMLYLGGALSEEQDLLKVVQYYSFYDMPYQAAEILEREMNANRIARTPDKLKQLSGLFRQAREYKRAIPILEAAATQSGEAKLYADWGEALYNEGSCQKSEKAFTEAINRGYDAGKSWMLIANCRYDTTNTLDRLNCDMTDAQMAEAPITKARASAIAAFEKVPNGSRERGNARKWIQFINAEKDAVDRRCEFERNVERELCYQKIKQAYDAEVFVGEWVLDDAEVCLQYKEDYDSEFRIKIEE</sequence>
<dbReference type="Proteomes" id="UP000600865">
    <property type="component" value="Unassembled WGS sequence"/>
</dbReference>
<name>A0A918K9F0_9PROT</name>
<accession>A0A918K9F0</accession>
<dbReference type="InterPro" id="IPR011990">
    <property type="entry name" value="TPR-like_helical_dom_sf"/>
</dbReference>
<dbReference type="EMBL" id="BMYV01000001">
    <property type="protein sequence ID" value="GGX55884.1"/>
    <property type="molecule type" value="Genomic_DNA"/>
</dbReference>
<gene>
    <name evidence="1" type="ORF">GCM10011309_00720</name>
</gene>